<sequence length="322" mass="36375">MAGLEYPLPWGAFPAEAYLINHWDINSSDDPEHQRTRLLKEFLRLRLIPGHWEKAQQGSSLPLPFDNATMSQTERNSILLPWRTNSVRALAARILGDSDLSRVQRFSQPVWLLTTYGGDAISRFHQMMDISEISDAHQFALQDPELLRFQAVSPQEAWERALLLIPEMASHSDPIHHERDITGIAYDEGDATAQFVFEARQQLREQIRGALPDEAVLTKSYDAIRALQSHACVRVVVVVDDDALQSEKVCILMLDVYGNVIRWFRILAEDYMDVAAGDMRGSLSESEYFDESEESGSGEKYCLDGEMGRILYDVDVAALTGS</sequence>
<dbReference type="AlphaFoldDB" id="A0A8K0SI26"/>
<comment type="caution">
    <text evidence="1">The sequence shown here is derived from an EMBL/GenBank/DDBJ whole genome shotgun (WGS) entry which is preliminary data.</text>
</comment>
<gene>
    <name evidence="1" type="ORF">B0I35DRAFT_440702</name>
</gene>
<reference evidence="1" key="1">
    <citation type="journal article" date="2021" name="Nat. Commun.">
        <title>Genetic determinants of endophytism in the Arabidopsis root mycobiome.</title>
        <authorList>
            <person name="Mesny F."/>
            <person name="Miyauchi S."/>
            <person name="Thiergart T."/>
            <person name="Pickel B."/>
            <person name="Atanasova L."/>
            <person name="Karlsson M."/>
            <person name="Huettel B."/>
            <person name="Barry K.W."/>
            <person name="Haridas S."/>
            <person name="Chen C."/>
            <person name="Bauer D."/>
            <person name="Andreopoulos W."/>
            <person name="Pangilinan J."/>
            <person name="LaButti K."/>
            <person name="Riley R."/>
            <person name="Lipzen A."/>
            <person name="Clum A."/>
            <person name="Drula E."/>
            <person name="Henrissat B."/>
            <person name="Kohler A."/>
            <person name="Grigoriev I.V."/>
            <person name="Martin F.M."/>
            <person name="Hacquard S."/>
        </authorList>
    </citation>
    <scope>NUCLEOTIDE SEQUENCE</scope>
    <source>
        <strain evidence="1">MPI-CAGE-CH-0235</strain>
    </source>
</reference>
<name>A0A8K0SI26_9HYPO</name>
<evidence type="ECO:0000313" key="2">
    <source>
        <dbReference type="Proteomes" id="UP000813444"/>
    </source>
</evidence>
<dbReference type="EMBL" id="JAGPNK010000013">
    <property type="protein sequence ID" value="KAH7309834.1"/>
    <property type="molecule type" value="Genomic_DNA"/>
</dbReference>
<evidence type="ECO:0000313" key="1">
    <source>
        <dbReference type="EMBL" id="KAH7309834.1"/>
    </source>
</evidence>
<keyword evidence="2" id="KW-1185">Reference proteome</keyword>
<proteinExistence type="predicted"/>
<organism evidence="1 2">
    <name type="scientific">Stachybotrys elegans</name>
    <dbReference type="NCBI Taxonomy" id="80388"/>
    <lineage>
        <taxon>Eukaryota</taxon>
        <taxon>Fungi</taxon>
        <taxon>Dikarya</taxon>
        <taxon>Ascomycota</taxon>
        <taxon>Pezizomycotina</taxon>
        <taxon>Sordariomycetes</taxon>
        <taxon>Hypocreomycetidae</taxon>
        <taxon>Hypocreales</taxon>
        <taxon>Stachybotryaceae</taxon>
        <taxon>Stachybotrys</taxon>
    </lineage>
</organism>
<dbReference type="Proteomes" id="UP000813444">
    <property type="component" value="Unassembled WGS sequence"/>
</dbReference>
<protein>
    <submittedName>
        <fullName evidence="1">Uncharacterized protein</fullName>
    </submittedName>
</protein>
<dbReference type="OrthoDB" id="4364812at2759"/>
<accession>A0A8K0SI26</accession>